<dbReference type="EMBL" id="WKFB01001015">
    <property type="protein sequence ID" value="KAF6716011.1"/>
    <property type="molecule type" value="Genomic_DNA"/>
</dbReference>
<accession>A0A834F017</accession>
<evidence type="ECO:0000313" key="1">
    <source>
        <dbReference type="EMBL" id="KAF6716011.1"/>
    </source>
</evidence>
<protein>
    <submittedName>
        <fullName evidence="1">Uncharacterized protein</fullName>
    </submittedName>
</protein>
<sequence length="165" mass="18161">MNLSAFINQITTNKLVEPHSPFSGPPIRAAKLSSSGADADFPLLLLPSSHKLFKSSTSSLSQRERTSVSFTRMSIPKLEEPSVHQLCSKKKENARALIGSTCRTGVFSRMSAGSWKRSATTDRGQSTFRRVCARLTEPSLRCAAQRLRRRSLNCRVRKPAPQSAG</sequence>
<organism evidence="1 2">
    <name type="scientific">Oryzias melastigma</name>
    <name type="common">Marine medaka</name>
    <dbReference type="NCBI Taxonomy" id="30732"/>
    <lineage>
        <taxon>Eukaryota</taxon>
        <taxon>Metazoa</taxon>
        <taxon>Chordata</taxon>
        <taxon>Craniata</taxon>
        <taxon>Vertebrata</taxon>
        <taxon>Euteleostomi</taxon>
        <taxon>Actinopterygii</taxon>
        <taxon>Neopterygii</taxon>
        <taxon>Teleostei</taxon>
        <taxon>Neoteleostei</taxon>
        <taxon>Acanthomorphata</taxon>
        <taxon>Ovalentaria</taxon>
        <taxon>Atherinomorphae</taxon>
        <taxon>Beloniformes</taxon>
        <taxon>Adrianichthyidae</taxon>
        <taxon>Oryziinae</taxon>
        <taxon>Oryzias</taxon>
    </lineage>
</organism>
<dbReference type="Proteomes" id="UP000646548">
    <property type="component" value="Unassembled WGS sequence"/>
</dbReference>
<gene>
    <name evidence="1" type="ORF">FQA47_023107</name>
</gene>
<proteinExistence type="predicted"/>
<dbReference type="AlphaFoldDB" id="A0A834F017"/>
<comment type="caution">
    <text evidence="1">The sequence shown here is derived from an EMBL/GenBank/DDBJ whole genome shotgun (WGS) entry which is preliminary data.</text>
</comment>
<name>A0A834F017_ORYME</name>
<evidence type="ECO:0000313" key="2">
    <source>
        <dbReference type="Proteomes" id="UP000646548"/>
    </source>
</evidence>
<reference evidence="1" key="1">
    <citation type="journal article" name="BMC Genomics">
        <title>Long-read sequencing and de novo genome assembly of marine medaka (Oryzias melastigma).</title>
        <authorList>
            <person name="Liang P."/>
            <person name="Saqib H.S.A."/>
            <person name="Ni X."/>
            <person name="Shen Y."/>
        </authorList>
    </citation>
    <scope>NUCLEOTIDE SEQUENCE</scope>
    <source>
        <strain evidence="1">Bigg-433</strain>
    </source>
</reference>